<organism evidence="1 2">
    <name type="scientific">Imbroritus primus</name>
    <dbReference type="NCBI Taxonomy" id="3058603"/>
    <lineage>
        <taxon>Bacteria</taxon>
        <taxon>Pseudomonadati</taxon>
        <taxon>Pseudomonadota</taxon>
        <taxon>Betaproteobacteria</taxon>
        <taxon>Burkholderiales</taxon>
        <taxon>Burkholderiaceae</taxon>
        <taxon>Imbroritus</taxon>
    </lineage>
</organism>
<accession>A0ACD3SNF2</accession>
<protein>
    <submittedName>
        <fullName evidence="1">MgtC/SapB family protein</fullName>
    </submittedName>
</protein>
<sequence>MDIFPWNIVVALGIGLLIGVERERSDAEQHTVAFAGIRTFALTALLGALAFSLGSTALLVAVALAVAALVALSYHRSSATDLGGTTEIAMLVTLLCGAMAVEKPALAAGTGTVVAVLLHIKPVLHQTVRTTMTRNELTDGLLLAAAALVVWPLLPDRQMGPYDAWNPHLLWLVVLLFMAMSAAGHLAVRLLGQRYGLPVAGLFGGFVTSTGTIASLAGHGAQPHWRHAAIAGALLSTVATYLQMMFLLGIASPQLLKVAAAPLGGGLLVIALFGGFHTWRSVRHAAADHPDDPPGRMFDWRIGLTFALIVSVLQVITLAVNQWFGQQGVTAAALLGGFADAHATAVSIGSMTAAGKMAATDGLIPVLAALTSNAVSKIVVAMAGGRRFAWPVAIGIVLSTAASWAMLWLAVR</sequence>
<name>A0ACD3SNF2_9BURK</name>
<dbReference type="Proteomes" id="UP000004277">
    <property type="component" value="Unassembled WGS sequence"/>
</dbReference>
<comment type="caution">
    <text evidence="1">The sequence shown here is derived from an EMBL/GenBank/DDBJ whole genome shotgun (WGS) entry which is preliminary data.</text>
</comment>
<proteinExistence type="predicted"/>
<evidence type="ECO:0000313" key="1">
    <source>
        <dbReference type="EMBL" id="TMS57811.1"/>
    </source>
</evidence>
<evidence type="ECO:0000313" key="2">
    <source>
        <dbReference type="Proteomes" id="UP000004277"/>
    </source>
</evidence>
<keyword evidence="2" id="KW-1185">Reference proteome</keyword>
<dbReference type="EMBL" id="AKCV02000017">
    <property type="protein sequence ID" value="TMS57811.1"/>
    <property type="molecule type" value="Genomic_DNA"/>
</dbReference>
<reference evidence="1" key="1">
    <citation type="submission" date="2019-05" db="EMBL/GenBank/DDBJ databases">
        <title>Revised genome assembly of Burkholderiaceae (previously Ralstonia) sp. PBA.</title>
        <authorList>
            <person name="Gan H.M."/>
        </authorList>
    </citation>
    <scope>NUCLEOTIDE SEQUENCE</scope>
    <source>
        <strain evidence="1">PBA</strain>
    </source>
</reference>
<gene>
    <name evidence="1" type="ORF">MW7_010045</name>
</gene>